<dbReference type="EMBL" id="PIPF01000002">
    <property type="protein sequence ID" value="RWU85106.1"/>
    <property type="molecule type" value="Genomic_DNA"/>
</dbReference>
<evidence type="ECO:0000313" key="2">
    <source>
        <dbReference type="Proteomes" id="UP000288711"/>
    </source>
</evidence>
<gene>
    <name evidence="1" type="ORF">CWN80_02860</name>
</gene>
<keyword evidence="2" id="KW-1185">Reference proteome</keyword>
<dbReference type="AlphaFoldDB" id="A0A444B9J5"/>
<protein>
    <submittedName>
        <fullName evidence="1">Uncharacterized protein</fullName>
    </submittedName>
</protein>
<proteinExistence type="predicted"/>
<evidence type="ECO:0000313" key="1">
    <source>
        <dbReference type="EMBL" id="RWU85106.1"/>
    </source>
</evidence>
<organism evidence="1 2">
    <name type="scientific">Janibacter hoylei PVAS-1</name>
    <dbReference type="NCBI Taxonomy" id="1210046"/>
    <lineage>
        <taxon>Bacteria</taxon>
        <taxon>Bacillati</taxon>
        <taxon>Actinomycetota</taxon>
        <taxon>Actinomycetes</taxon>
        <taxon>Micrococcales</taxon>
        <taxon>Intrasporangiaceae</taxon>
        <taxon>Janibacter</taxon>
    </lineage>
</organism>
<reference evidence="1 2" key="1">
    <citation type="journal article" date="2009" name="Int. J. Syst. Evol. Microbiol.">
        <title>Janibacter hoylei sp. nov., Bacillus isronensis sp. nov. and Bacillus aryabhattai sp. nov., isolated from cryotubes used for collecting air from the upper atmosphere.</title>
        <authorList>
            <person name="Shivaji S."/>
            <person name="Chaturvedi P."/>
            <person name="Begum Z."/>
            <person name="Pindi P.K."/>
            <person name="Manorama R."/>
            <person name="Padmanaban D.A."/>
            <person name="Shouche Y.S."/>
            <person name="Pawar S."/>
            <person name="Vaishampayan P."/>
            <person name="Dutt C.B."/>
            <person name="Datta G.N."/>
            <person name="Manchanda R.K."/>
            <person name="Rao U.R."/>
            <person name="Bhargava P.M."/>
            <person name="Narlikar J.V."/>
        </authorList>
    </citation>
    <scope>NUCLEOTIDE SEQUENCE [LARGE SCALE GENOMIC DNA]</scope>
    <source>
        <strain evidence="1 2">PVAS-1</strain>
    </source>
</reference>
<name>A0A444B9J5_9MICO</name>
<dbReference type="Proteomes" id="UP000288711">
    <property type="component" value="Unassembled WGS sequence"/>
</dbReference>
<sequence>MFEVVNLTPYRVLRARARASDLVPEGTPTIAQVTAASDAVGLSGAERGTLMYEAFSPQGGSRSHRRGERVFFPLAWPRPASEDGGDAVVTSICRCQSHEMSLSHVYDALEGRQARVILPGPRPRHA</sequence>
<comment type="caution">
    <text evidence="1">The sequence shown here is derived from an EMBL/GenBank/DDBJ whole genome shotgun (WGS) entry which is preliminary data.</text>
</comment>
<accession>A0A444B9J5</accession>